<evidence type="ECO:0000256" key="1">
    <source>
        <dbReference type="ARBA" id="ARBA00023015"/>
    </source>
</evidence>
<dbReference type="PRINTS" id="PR00455">
    <property type="entry name" value="HTHTETR"/>
</dbReference>
<dbReference type="InterPro" id="IPR023772">
    <property type="entry name" value="DNA-bd_HTH_TetR-type_CS"/>
</dbReference>
<evidence type="ECO:0000256" key="3">
    <source>
        <dbReference type="ARBA" id="ARBA00023163"/>
    </source>
</evidence>
<dbReference type="PROSITE" id="PS50977">
    <property type="entry name" value="HTH_TETR_2"/>
    <property type="match status" value="1"/>
</dbReference>
<dbReference type="InterPro" id="IPR009057">
    <property type="entry name" value="Homeodomain-like_sf"/>
</dbReference>
<evidence type="ECO:0000256" key="4">
    <source>
        <dbReference type="PROSITE-ProRule" id="PRU00335"/>
    </source>
</evidence>
<feature type="domain" description="HTH tetR-type" evidence="5">
    <location>
        <begin position="10"/>
        <end position="70"/>
    </location>
</feature>
<evidence type="ECO:0000313" key="6">
    <source>
        <dbReference type="EMBL" id="MDT0343385.1"/>
    </source>
</evidence>
<dbReference type="InterPro" id="IPR050109">
    <property type="entry name" value="HTH-type_TetR-like_transc_reg"/>
</dbReference>
<gene>
    <name evidence="6" type="ORF">RM590_12275</name>
</gene>
<dbReference type="PANTHER" id="PTHR30055:SF234">
    <property type="entry name" value="HTH-TYPE TRANSCRIPTIONAL REGULATOR BETI"/>
    <property type="match status" value="1"/>
</dbReference>
<keyword evidence="7" id="KW-1185">Reference proteome</keyword>
<dbReference type="Pfam" id="PF00440">
    <property type="entry name" value="TetR_N"/>
    <property type="match status" value="1"/>
</dbReference>
<evidence type="ECO:0000313" key="7">
    <source>
        <dbReference type="Proteomes" id="UP001183246"/>
    </source>
</evidence>
<protein>
    <submittedName>
        <fullName evidence="6">Helix-turn-helix domain-containing protein</fullName>
    </submittedName>
</protein>
<dbReference type="InterPro" id="IPR001647">
    <property type="entry name" value="HTH_TetR"/>
</dbReference>
<dbReference type="SUPFAM" id="SSF46689">
    <property type="entry name" value="Homeodomain-like"/>
    <property type="match status" value="1"/>
</dbReference>
<reference evidence="7" key="1">
    <citation type="submission" date="2023-07" db="EMBL/GenBank/DDBJ databases">
        <title>30 novel species of actinomycetes from the DSMZ collection.</title>
        <authorList>
            <person name="Nouioui I."/>
        </authorList>
    </citation>
    <scope>NUCLEOTIDE SEQUENCE [LARGE SCALE GENOMIC DNA]</scope>
    <source>
        <strain evidence="7">DSM 44938</strain>
    </source>
</reference>
<dbReference type="PANTHER" id="PTHR30055">
    <property type="entry name" value="HTH-TYPE TRANSCRIPTIONAL REGULATOR RUTR"/>
    <property type="match status" value="1"/>
</dbReference>
<proteinExistence type="predicted"/>
<accession>A0ABU2MP32</accession>
<name>A0ABU2MP32_9ACTN</name>
<keyword evidence="3" id="KW-0804">Transcription</keyword>
<evidence type="ECO:0000259" key="5">
    <source>
        <dbReference type="PROSITE" id="PS50977"/>
    </source>
</evidence>
<dbReference type="RefSeq" id="WP_311704508.1">
    <property type="nucleotide sequence ID" value="NZ_JAVREL010000005.1"/>
</dbReference>
<organism evidence="6 7">
    <name type="scientific">Streptomyces litchfieldiae</name>
    <dbReference type="NCBI Taxonomy" id="3075543"/>
    <lineage>
        <taxon>Bacteria</taxon>
        <taxon>Bacillati</taxon>
        <taxon>Actinomycetota</taxon>
        <taxon>Actinomycetes</taxon>
        <taxon>Kitasatosporales</taxon>
        <taxon>Streptomycetaceae</taxon>
        <taxon>Streptomyces</taxon>
    </lineage>
</organism>
<dbReference type="Proteomes" id="UP001183246">
    <property type="component" value="Unassembled WGS sequence"/>
</dbReference>
<feature type="DNA-binding region" description="H-T-H motif" evidence="4">
    <location>
        <begin position="33"/>
        <end position="52"/>
    </location>
</feature>
<dbReference type="Gene3D" id="1.10.357.10">
    <property type="entry name" value="Tetracycline Repressor, domain 2"/>
    <property type="match status" value="1"/>
</dbReference>
<comment type="caution">
    <text evidence="6">The sequence shown here is derived from an EMBL/GenBank/DDBJ whole genome shotgun (WGS) entry which is preliminary data.</text>
</comment>
<sequence length="193" mass="22229">MNSTRRPRRSDTRQRIQDVALELFAEQGYDKTSLREIAERLGVTKAALYYHFRTKEDILIGLYEDLTRPMDELIAWAREQPATLETKKEILRRYGDQLRDSAPMFRFFQENQAALRELTIGVDVKARMVTMGELMQGENPSLADRMRCLSALFIMHAGVFSLRHVEADPEDKRRAALEVAIELVAAAHTEPPH</sequence>
<dbReference type="PROSITE" id="PS01081">
    <property type="entry name" value="HTH_TETR_1"/>
    <property type="match status" value="1"/>
</dbReference>
<keyword evidence="2 4" id="KW-0238">DNA-binding</keyword>
<evidence type="ECO:0000256" key="2">
    <source>
        <dbReference type="ARBA" id="ARBA00023125"/>
    </source>
</evidence>
<dbReference type="EMBL" id="JAVREL010000005">
    <property type="protein sequence ID" value="MDT0343385.1"/>
    <property type="molecule type" value="Genomic_DNA"/>
</dbReference>
<keyword evidence="1" id="KW-0805">Transcription regulation</keyword>